<accession>A0A6J5GDZ2</accession>
<evidence type="ECO:0000313" key="1">
    <source>
        <dbReference type="EMBL" id="CAB3798986.1"/>
    </source>
</evidence>
<dbReference type="EMBL" id="CADIKI010000014">
    <property type="protein sequence ID" value="CAB3798986.1"/>
    <property type="molecule type" value="Genomic_DNA"/>
</dbReference>
<dbReference type="Proteomes" id="UP000494252">
    <property type="component" value="Unassembled WGS sequence"/>
</dbReference>
<reference evidence="1 2" key="1">
    <citation type="submission" date="2020-04" db="EMBL/GenBank/DDBJ databases">
        <authorList>
            <person name="De Canck E."/>
        </authorList>
    </citation>
    <scope>NUCLEOTIDE SEQUENCE [LARGE SCALE GENOMIC DNA]</scope>
    <source>
        <strain evidence="1 2">LMG 27177</strain>
    </source>
</reference>
<name>A0A6J5GDZ2_9BURK</name>
<dbReference type="AlphaFoldDB" id="A0A6J5GDZ2"/>
<gene>
    <name evidence="1" type="ORF">LMG27177_04527</name>
</gene>
<protein>
    <submittedName>
        <fullName evidence="1">Uncharacterized protein</fullName>
    </submittedName>
</protein>
<keyword evidence="2" id="KW-1185">Reference proteome</keyword>
<sequence>MPDNRDQNPCAVVVAPVTAGTVKQGDVLVGNFDDSTDLQGTGSTIINCRPDTKQMSMFAAVPRDLKKCPGSRWMGR</sequence>
<organism evidence="1 2">
    <name type="scientific">Paraburkholderia fynbosensis</name>
    <dbReference type="NCBI Taxonomy" id="1200993"/>
    <lineage>
        <taxon>Bacteria</taxon>
        <taxon>Pseudomonadati</taxon>
        <taxon>Pseudomonadota</taxon>
        <taxon>Betaproteobacteria</taxon>
        <taxon>Burkholderiales</taxon>
        <taxon>Burkholderiaceae</taxon>
        <taxon>Paraburkholderia</taxon>
    </lineage>
</organism>
<evidence type="ECO:0000313" key="2">
    <source>
        <dbReference type="Proteomes" id="UP000494252"/>
    </source>
</evidence>
<proteinExistence type="predicted"/>
<dbReference type="RefSeq" id="WP_425497465.1">
    <property type="nucleotide sequence ID" value="NZ_CADIKI010000014.1"/>
</dbReference>